<organism evidence="2 3">
    <name type="scientific">Nocardioides aquaticus</name>
    <dbReference type="NCBI Taxonomy" id="160826"/>
    <lineage>
        <taxon>Bacteria</taxon>
        <taxon>Bacillati</taxon>
        <taxon>Actinomycetota</taxon>
        <taxon>Actinomycetes</taxon>
        <taxon>Propionibacteriales</taxon>
        <taxon>Nocardioidaceae</taxon>
        <taxon>Nocardioides</taxon>
    </lineage>
</organism>
<keyword evidence="3" id="KW-1185">Reference proteome</keyword>
<evidence type="ECO:0000256" key="1">
    <source>
        <dbReference type="SAM" id="MobiDB-lite"/>
    </source>
</evidence>
<feature type="compositionally biased region" description="Polar residues" evidence="1">
    <location>
        <begin position="1"/>
        <end position="11"/>
    </location>
</feature>
<evidence type="ECO:0000313" key="2">
    <source>
        <dbReference type="EMBL" id="QVT80491.1"/>
    </source>
</evidence>
<protein>
    <submittedName>
        <fullName evidence="2">Uncharacterized protein</fullName>
    </submittedName>
</protein>
<feature type="compositionally biased region" description="Low complexity" evidence="1">
    <location>
        <begin position="13"/>
        <end position="22"/>
    </location>
</feature>
<dbReference type="Proteomes" id="UP000679307">
    <property type="component" value="Chromosome"/>
</dbReference>
<evidence type="ECO:0000313" key="3">
    <source>
        <dbReference type="Proteomes" id="UP000679307"/>
    </source>
</evidence>
<feature type="region of interest" description="Disordered" evidence="1">
    <location>
        <begin position="1"/>
        <end position="56"/>
    </location>
</feature>
<accession>A0ABX8ELK1</accession>
<dbReference type="EMBL" id="CP075371">
    <property type="protein sequence ID" value="QVT80491.1"/>
    <property type="molecule type" value="Genomic_DNA"/>
</dbReference>
<reference evidence="2 3" key="1">
    <citation type="submission" date="2021-05" db="EMBL/GenBank/DDBJ databases">
        <title>Complete genome of Nocardioides aquaticus KCTC 9944T isolated from meromictic and hypersaline Ekho Lake, Antarctica.</title>
        <authorList>
            <person name="Hwang K."/>
            <person name="Kim K.M."/>
            <person name="Choe H."/>
        </authorList>
    </citation>
    <scope>NUCLEOTIDE SEQUENCE [LARGE SCALE GENOMIC DNA]</scope>
    <source>
        <strain evidence="2 3">KCTC 9944</strain>
    </source>
</reference>
<name>A0ABX8ELK1_9ACTN</name>
<sequence length="56" mass="5733">MTSIPTESAVRSGTVPGTVPGTDGDGVHHFEADLTFGGCRDPRCPTGSVEPTVDMS</sequence>
<dbReference type="RefSeq" id="WP_214056032.1">
    <property type="nucleotide sequence ID" value="NZ_BAAAHS010000050.1"/>
</dbReference>
<proteinExistence type="predicted"/>
<gene>
    <name evidence="2" type="ORF">ENKNEFLB_02890</name>
</gene>